<evidence type="ECO:0000313" key="7">
    <source>
        <dbReference type="Proteomes" id="UP000294820"/>
    </source>
</evidence>
<dbReference type="Gene3D" id="3.30.2340.10">
    <property type="entry name" value="TruD, insertion domain"/>
    <property type="match status" value="1"/>
</dbReference>
<dbReference type="GO" id="GO:0005829">
    <property type="term" value="C:cytosol"/>
    <property type="evidence" value="ECO:0007669"/>
    <property type="project" value="TreeGrafter"/>
</dbReference>
<dbReference type="PROSITE" id="PS50984">
    <property type="entry name" value="TRUD"/>
    <property type="match status" value="1"/>
</dbReference>
<dbReference type="CDD" id="cd02575">
    <property type="entry name" value="PseudoU_synth_EcTruD"/>
    <property type="match status" value="1"/>
</dbReference>
<dbReference type="FunFam" id="3.30.2350.20:FF:000001">
    <property type="entry name" value="tRNA pseudouridine synthase D"/>
    <property type="match status" value="1"/>
</dbReference>
<protein>
    <recommendedName>
        <fullName evidence="4">tRNA pseudouridine synthase D</fullName>
        <ecNumber evidence="4">5.4.99.27</ecNumber>
    </recommendedName>
    <alternativeName>
        <fullName evidence="4">tRNA pseudouridine(13) synthase</fullName>
    </alternativeName>
    <alternativeName>
        <fullName evidence="4">tRNA pseudouridylate synthase D</fullName>
    </alternativeName>
    <alternativeName>
        <fullName evidence="4">tRNA-uridine isomerase D</fullName>
    </alternativeName>
</protein>
<dbReference type="GO" id="GO:0003723">
    <property type="term" value="F:RNA binding"/>
    <property type="evidence" value="ECO:0007669"/>
    <property type="project" value="InterPro"/>
</dbReference>
<accession>A0A375AE99</accession>
<evidence type="ECO:0000256" key="1">
    <source>
        <dbReference type="ARBA" id="ARBA00007953"/>
    </source>
</evidence>
<comment type="function">
    <text evidence="4">Responsible for synthesis of pseudouridine from uracil-13 in transfer RNAs.</text>
</comment>
<dbReference type="EC" id="5.4.99.27" evidence="4"/>
<evidence type="ECO:0000256" key="2">
    <source>
        <dbReference type="ARBA" id="ARBA00022694"/>
    </source>
</evidence>
<keyword evidence="3 4" id="KW-0413">Isomerase</keyword>
<dbReference type="FunFam" id="3.30.2340.10:FF:000001">
    <property type="entry name" value="tRNA pseudouridine synthase D"/>
    <property type="match status" value="1"/>
</dbReference>
<evidence type="ECO:0000256" key="4">
    <source>
        <dbReference type="HAMAP-Rule" id="MF_01082"/>
    </source>
</evidence>
<dbReference type="Pfam" id="PF01142">
    <property type="entry name" value="TruD"/>
    <property type="match status" value="2"/>
</dbReference>
<dbReference type="EMBL" id="LT615367">
    <property type="protein sequence ID" value="SLM64327.1"/>
    <property type="molecule type" value="Genomic_DNA"/>
</dbReference>
<dbReference type="InterPro" id="IPR001656">
    <property type="entry name" value="PsdUridine_synth_TruD"/>
</dbReference>
<dbReference type="InterPro" id="IPR020103">
    <property type="entry name" value="PsdUridine_synth_cat_dom_sf"/>
</dbReference>
<dbReference type="InterPro" id="IPR020119">
    <property type="entry name" value="PsdUridine_synth_TruD_CS"/>
</dbReference>
<dbReference type="PROSITE" id="PS01268">
    <property type="entry name" value="UPF0024"/>
    <property type="match status" value="1"/>
</dbReference>
<dbReference type="SUPFAM" id="SSF55120">
    <property type="entry name" value="Pseudouridine synthase"/>
    <property type="match status" value="1"/>
</dbReference>
<feature type="active site" description="Nucleophile" evidence="4">
    <location>
        <position position="81"/>
    </location>
</feature>
<dbReference type="KEGG" id="daq:DAQ1742_03527"/>
<dbReference type="GO" id="GO:0160150">
    <property type="term" value="F:tRNA pseudouridine(13) synthase activity"/>
    <property type="evidence" value="ECO:0007669"/>
    <property type="project" value="UniProtKB-EC"/>
</dbReference>
<dbReference type="InterPro" id="IPR050170">
    <property type="entry name" value="TruD_pseudoU_synthase"/>
</dbReference>
<gene>
    <name evidence="4 6" type="primary">truD</name>
    <name evidence="6" type="ORF">DAQ1742_03527</name>
</gene>
<comment type="catalytic activity">
    <reaction evidence="4">
        <text>uridine(13) in tRNA = pseudouridine(13) in tRNA</text>
        <dbReference type="Rhea" id="RHEA:42540"/>
        <dbReference type="Rhea" id="RHEA-COMP:10105"/>
        <dbReference type="Rhea" id="RHEA-COMP:10106"/>
        <dbReference type="ChEBI" id="CHEBI:65314"/>
        <dbReference type="ChEBI" id="CHEBI:65315"/>
        <dbReference type="EC" id="5.4.99.27"/>
    </reaction>
</comment>
<feature type="binding site" evidence="4">
    <location>
        <position position="130"/>
    </location>
    <ligand>
        <name>substrate</name>
    </ligand>
</feature>
<evidence type="ECO:0000259" key="5">
    <source>
        <dbReference type="PROSITE" id="PS50984"/>
    </source>
</evidence>
<dbReference type="InterPro" id="IPR043165">
    <property type="entry name" value="TruD_insert_sf"/>
</dbReference>
<dbReference type="Proteomes" id="UP000294820">
    <property type="component" value="Chromosome 1"/>
</dbReference>
<feature type="domain" description="TRUD" evidence="5">
    <location>
        <begin position="156"/>
        <end position="304"/>
    </location>
</feature>
<dbReference type="NCBIfam" id="TIGR00094">
    <property type="entry name" value="tRNA_TruD_broad"/>
    <property type="match status" value="1"/>
</dbReference>
<keyword evidence="7" id="KW-1185">Reference proteome</keyword>
<feature type="binding site" evidence="4">
    <location>
        <position position="28"/>
    </location>
    <ligand>
        <name>substrate</name>
    </ligand>
</feature>
<dbReference type="NCBIfam" id="NF002155">
    <property type="entry name" value="PRK00984.1-4"/>
    <property type="match status" value="1"/>
</dbReference>
<dbReference type="AlphaFoldDB" id="A0A375AE99"/>
<dbReference type="HAMAP" id="MF_01082">
    <property type="entry name" value="TruD"/>
    <property type="match status" value="1"/>
</dbReference>
<sequence>MVMTTDSLLWLYGKPQATGVLRASDDDFTVIEDLGFTPDGEGEHVLVRLRKRGCNTLFVAEALAKFAGIAARSVSYAGLKDRHAVTEQWFCLHLPGKTDPEWSAFALEGCDILEAQRHRRKVRIGALRGNAFRLVLRDISDRAEVSARLEQIANGGVPNYFGSQRFGRAGNNLEQARRWANNEIRVKERSKRSFYLSAVRSELFNRITSTRLENYGSTQVLIGDALQLAGRGSWFVANEEELPELQRRVSAGELLITAPLPGQNESGTQADALAFEQHCLDDQALLLSLLARERVESARRAMMLYPRDIRSVWQDDATLELHFWLPSGCFATSVVRELLIAQEPDVEAMVAE</sequence>
<dbReference type="GO" id="GO:0031119">
    <property type="term" value="P:tRNA pseudouridine synthesis"/>
    <property type="evidence" value="ECO:0007669"/>
    <property type="project" value="UniProtKB-UniRule"/>
</dbReference>
<reference evidence="6 7" key="1">
    <citation type="submission" date="2016-09" db="EMBL/GenBank/DDBJ databases">
        <authorList>
            <person name="Reverchon S."/>
            <person name="Nasser W."/>
            <person name="Leonard S."/>
            <person name="Brochier C."/>
            <person name="Duprey A."/>
        </authorList>
    </citation>
    <scope>NUCLEOTIDE SEQUENCE [LARGE SCALE GENOMIC DNA]</scope>
    <source>
        <strain evidence="6 7">174/2</strain>
    </source>
</reference>
<dbReference type="Gene3D" id="3.30.2350.20">
    <property type="entry name" value="TruD, catalytic domain"/>
    <property type="match status" value="1"/>
</dbReference>
<comment type="similarity">
    <text evidence="1 4">Belongs to the pseudouridine synthase TruD family.</text>
</comment>
<dbReference type="PANTHER" id="PTHR47811:SF1">
    <property type="entry name" value="TRNA PSEUDOURIDINE SYNTHASE D"/>
    <property type="match status" value="1"/>
</dbReference>
<evidence type="ECO:0000313" key="6">
    <source>
        <dbReference type="EMBL" id="SLM64327.1"/>
    </source>
</evidence>
<proteinExistence type="inferred from homology"/>
<dbReference type="InterPro" id="IPR011760">
    <property type="entry name" value="PsdUridine_synth_TruD_insert"/>
</dbReference>
<name>A0A375AE99_9GAMM</name>
<dbReference type="InterPro" id="IPR042214">
    <property type="entry name" value="TruD_catalytic"/>
</dbReference>
<organism evidence="6 7">
    <name type="scientific">Dickeya aquatica</name>
    <dbReference type="NCBI Taxonomy" id="1401087"/>
    <lineage>
        <taxon>Bacteria</taxon>
        <taxon>Pseudomonadati</taxon>
        <taxon>Pseudomonadota</taxon>
        <taxon>Gammaproteobacteria</taxon>
        <taxon>Enterobacterales</taxon>
        <taxon>Pectobacteriaceae</taxon>
        <taxon>Dickeya</taxon>
    </lineage>
</organism>
<feature type="binding site" evidence="4">
    <location>
        <position position="330"/>
    </location>
    <ligand>
        <name>substrate</name>
    </ligand>
</feature>
<dbReference type="GO" id="GO:0016829">
    <property type="term" value="F:lyase activity"/>
    <property type="evidence" value="ECO:0007669"/>
    <property type="project" value="UniProtKB-KW"/>
</dbReference>
<dbReference type="PANTHER" id="PTHR47811">
    <property type="entry name" value="TRNA PSEUDOURIDINE SYNTHASE D"/>
    <property type="match status" value="1"/>
</dbReference>
<keyword evidence="6" id="KW-0456">Lyase</keyword>
<keyword evidence="2 4" id="KW-0819">tRNA processing</keyword>
<evidence type="ECO:0000256" key="3">
    <source>
        <dbReference type="ARBA" id="ARBA00023235"/>
    </source>
</evidence>